<evidence type="ECO:0000259" key="5">
    <source>
        <dbReference type="Pfam" id="PF00551"/>
    </source>
</evidence>
<dbReference type="Gene3D" id="3.40.50.170">
    <property type="entry name" value="Formyl transferase, N-terminal domain"/>
    <property type="match status" value="1"/>
</dbReference>
<protein>
    <recommendedName>
        <fullName evidence="4">Phosphoribosylglycinamide formyltransferase</fullName>
        <ecNumber evidence="4">2.1.2.2</ecNumber>
    </recommendedName>
    <alternativeName>
        <fullName evidence="4">5'-phosphoribosylglycinamide transformylase</fullName>
    </alternativeName>
    <alternativeName>
        <fullName evidence="4">GAR transformylase</fullName>
        <shortName evidence="4">GART</shortName>
    </alternativeName>
</protein>
<name>A0A9X2IA53_9GAMM</name>
<feature type="site" description="Raises pKa of active site His" evidence="4">
    <location>
        <position position="147"/>
    </location>
</feature>
<feature type="active site" description="Proton donor" evidence="4">
    <location>
        <position position="108"/>
    </location>
</feature>
<dbReference type="PANTHER" id="PTHR43369:SF2">
    <property type="entry name" value="PHOSPHORIBOSYLGLYCINAMIDE FORMYLTRANSFERASE"/>
    <property type="match status" value="1"/>
</dbReference>
<comment type="pathway">
    <text evidence="1 4">Purine metabolism; IMP biosynthesis via de novo pathway; N(2)-formyl-N(1)-(5-phospho-D-ribosyl)glycinamide from N(1)-(5-phospho-D-ribosyl)glycinamide (10-formyl THF route): step 1/1.</text>
</comment>
<keyword evidence="7" id="KW-1185">Reference proteome</keyword>
<feature type="domain" description="Formyl transferase N-terminal" evidence="5">
    <location>
        <begin position="5"/>
        <end position="184"/>
    </location>
</feature>
<dbReference type="PANTHER" id="PTHR43369">
    <property type="entry name" value="PHOSPHORIBOSYLGLYCINAMIDE FORMYLTRANSFERASE"/>
    <property type="match status" value="1"/>
</dbReference>
<reference evidence="6" key="1">
    <citation type="submission" date="2021-11" db="EMBL/GenBank/DDBJ databases">
        <title>Legionella maioricencis sp. nov., a new species isolated from hot water samples in Mallorca.</title>
        <authorList>
            <person name="Crespi S."/>
            <person name="Drasar V."/>
            <person name="Salva-Serra F."/>
            <person name="Jaen-Luchoro D."/>
            <person name="Pineiro-Iglesias B."/>
            <person name="Aliaga F."/>
            <person name="Fernandez-Juarez V."/>
            <person name="Coll G."/>
            <person name="Moore E.R.B."/>
            <person name="Bennasar-Figueras A."/>
        </authorList>
    </citation>
    <scope>NUCLEOTIDE SEQUENCE</scope>
    <source>
        <strain evidence="6">HCPI-6</strain>
    </source>
</reference>
<dbReference type="AlphaFoldDB" id="A0A9X2IA53"/>
<feature type="binding site" evidence="4">
    <location>
        <position position="64"/>
    </location>
    <ligand>
        <name>(6R)-10-formyltetrahydrofolate</name>
        <dbReference type="ChEBI" id="CHEBI:195366"/>
    </ligand>
</feature>
<evidence type="ECO:0000256" key="4">
    <source>
        <dbReference type="HAMAP-Rule" id="MF_01930"/>
    </source>
</evidence>
<feature type="binding site" evidence="4">
    <location>
        <begin position="89"/>
        <end position="92"/>
    </location>
    <ligand>
        <name>(6R)-10-formyltetrahydrofolate</name>
        <dbReference type="ChEBI" id="CHEBI:195366"/>
    </ligand>
</feature>
<organism evidence="6 7">
    <name type="scientific">Legionella maioricensis</name>
    <dbReference type="NCBI Taxonomy" id="2896528"/>
    <lineage>
        <taxon>Bacteria</taxon>
        <taxon>Pseudomonadati</taxon>
        <taxon>Pseudomonadota</taxon>
        <taxon>Gammaproteobacteria</taxon>
        <taxon>Legionellales</taxon>
        <taxon>Legionellaceae</taxon>
        <taxon>Legionella</taxon>
    </lineage>
</organism>
<dbReference type="Proteomes" id="UP001139721">
    <property type="component" value="Unassembled WGS sequence"/>
</dbReference>
<dbReference type="GO" id="GO:0005737">
    <property type="term" value="C:cytoplasm"/>
    <property type="evidence" value="ECO:0007669"/>
    <property type="project" value="TreeGrafter"/>
</dbReference>
<dbReference type="InterPro" id="IPR036477">
    <property type="entry name" value="Formyl_transf_N_sf"/>
</dbReference>
<evidence type="ECO:0000313" key="7">
    <source>
        <dbReference type="Proteomes" id="UP001139721"/>
    </source>
</evidence>
<keyword evidence="3 4" id="KW-0658">Purine biosynthesis</keyword>
<dbReference type="EC" id="2.1.2.2" evidence="4"/>
<dbReference type="GO" id="GO:0004644">
    <property type="term" value="F:phosphoribosylglycinamide formyltransferase activity"/>
    <property type="evidence" value="ECO:0007669"/>
    <property type="project" value="UniProtKB-UniRule"/>
</dbReference>
<proteinExistence type="inferred from homology"/>
<dbReference type="Pfam" id="PF00551">
    <property type="entry name" value="Formyl_trans_N"/>
    <property type="match status" value="1"/>
</dbReference>
<dbReference type="NCBIfam" id="TIGR00639">
    <property type="entry name" value="PurN"/>
    <property type="match status" value="1"/>
</dbReference>
<accession>A0A9X2IA53</accession>
<dbReference type="RefSeq" id="WP_250421672.1">
    <property type="nucleotide sequence ID" value="NZ_JAJKBJ010000005.1"/>
</dbReference>
<dbReference type="InterPro" id="IPR004607">
    <property type="entry name" value="GART"/>
</dbReference>
<evidence type="ECO:0000256" key="2">
    <source>
        <dbReference type="ARBA" id="ARBA00022679"/>
    </source>
</evidence>
<dbReference type="FunFam" id="3.40.50.170:FF:000013">
    <property type="entry name" value="Phosphoribosylamine-glycine ligase"/>
    <property type="match status" value="1"/>
</dbReference>
<gene>
    <name evidence="4 6" type="primary">purN</name>
    <name evidence="6" type="ORF">LOX96_06565</name>
</gene>
<sequence>MIRLGILGSTRGTNMLTLIEAINKGALSATIEVVISNKSNALILERARNNGLKAEFLNTGDLSRSDYDKQINERLLHYHVDLVVLIGYMRILSPDFVALWNNKVINVHPSLLPAFAGKMDAGVHQAVLDSGIKETGCTIHYVTQQVDAGPIILQKKCEVLVNDTVDSLKHRVQELEGPALVEAIQLIAHRLEM</sequence>
<feature type="binding site" evidence="4">
    <location>
        <position position="106"/>
    </location>
    <ligand>
        <name>(6R)-10-formyltetrahydrofolate</name>
        <dbReference type="ChEBI" id="CHEBI:195366"/>
    </ligand>
</feature>
<evidence type="ECO:0000256" key="1">
    <source>
        <dbReference type="ARBA" id="ARBA00005054"/>
    </source>
</evidence>
<feature type="binding site" evidence="4">
    <location>
        <begin position="12"/>
        <end position="14"/>
    </location>
    <ligand>
        <name>N(1)-(5-phospho-beta-D-ribosyl)glycinamide</name>
        <dbReference type="ChEBI" id="CHEBI:143788"/>
    </ligand>
</feature>
<comment type="similarity">
    <text evidence="4">Belongs to the GART family.</text>
</comment>
<dbReference type="EMBL" id="JAJKBJ010000005">
    <property type="protein sequence ID" value="MCL9683749.1"/>
    <property type="molecule type" value="Genomic_DNA"/>
</dbReference>
<comment type="catalytic activity">
    <reaction evidence="4">
        <text>N(1)-(5-phospho-beta-D-ribosyl)glycinamide + (6R)-10-formyltetrahydrofolate = N(2)-formyl-N(1)-(5-phospho-beta-D-ribosyl)glycinamide + (6S)-5,6,7,8-tetrahydrofolate + H(+)</text>
        <dbReference type="Rhea" id="RHEA:15053"/>
        <dbReference type="ChEBI" id="CHEBI:15378"/>
        <dbReference type="ChEBI" id="CHEBI:57453"/>
        <dbReference type="ChEBI" id="CHEBI:143788"/>
        <dbReference type="ChEBI" id="CHEBI:147286"/>
        <dbReference type="ChEBI" id="CHEBI:195366"/>
        <dbReference type="EC" id="2.1.2.2"/>
    </reaction>
</comment>
<keyword evidence="2 4" id="KW-0808">Transferase</keyword>
<comment type="caution">
    <text evidence="6">The sequence shown here is derived from an EMBL/GenBank/DDBJ whole genome shotgun (WGS) entry which is preliminary data.</text>
</comment>
<dbReference type="CDD" id="cd08645">
    <property type="entry name" value="FMT_core_GART"/>
    <property type="match status" value="1"/>
</dbReference>
<evidence type="ECO:0000256" key="3">
    <source>
        <dbReference type="ARBA" id="ARBA00022755"/>
    </source>
</evidence>
<evidence type="ECO:0000313" key="6">
    <source>
        <dbReference type="EMBL" id="MCL9683749.1"/>
    </source>
</evidence>
<dbReference type="InterPro" id="IPR002376">
    <property type="entry name" value="Formyl_transf_N"/>
</dbReference>
<dbReference type="GO" id="GO:0006189">
    <property type="term" value="P:'de novo' IMP biosynthetic process"/>
    <property type="evidence" value="ECO:0007669"/>
    <property type="project" value="UniProtKB-UniRule"/>
</dbReference>
<comment type="function">
    <text evidence="4">Catalyzes the transfer of a formyl group from 10-formyltetrahydrofolate to 5-phospho-ribosyl-glycinamide (GAR), producing 5-phospho-ribosyl-N-formylglycinamide (FGAR) and tetrahydrofolate.</text>
</comment>
<dbReference type="SUPFAM" id="SSF53328">
    <property type="entry name" value="Formyltransferase"/>
    <property type="match status" value="1"/>
</dbReference>
<dbReference type="HAMAP" id="MF_01930">
    <property type="entry name" value="PurN"/>
    <property type="match status" value="1"/>
</dbReference>